<keyword evidence="2" id="KW-1185">Reference proteome</keyword>
<dbReference type="EMBL" id="JASMQC010000001">
    <property type="protein sequence ID" value="KAK1947886.1"/>
    <property type="molecule type" value="Genomic_DNA"/>
</dbReference>
<dbReference type="AlphaFoldDB" id="A0AAD9LT96"/>
<proteinExistence type="predicted"/>
<organism evidence="1 2">
    <name type="scientific">Phytophthora citrophthora</name>
    <dbReference type="NCBI Taxonomy" id="4793"/>
    <lineage>
        <taxon>Eukaryota</taxon>
        <taxon>Sar</taxon>
        <taxon>Stramenopiles</taxon>
        <taxon>Oomycota</taxon>
        <taxon>Peronosporomycetes</taxon>
        <taxon>Peronosporales</taxon>
        <taxon>Peronosporaceae</taxon>
        <taxon>Phytophthora</taxon>
    </lineage>
</organism>
<name>A0AAD9LT96_9STRA</name>
<evidence type="ECO:0000313" key="2">
    <source>
        <dbReference type="Proteomes" id="UP001259832"/>
    </source>
</evidence>
<evidence type="ECO:0000313" key="1">
    <source>
        <dbReference type="EMBL" id="KAK1947886.1"/>
    </source>
</evidence>
<comment type="caution">
    <text evidence="1">The sequence shown here is derived from an EMBL/GenBank/DDBJ whole genome shotgun (WGS) entry which is preliminary data.</text>
</comment>
<reference evidence="1" key="1">
    <citation type="submission" date="2023-08" db="EMBL/GenBank/DDBJ databases">
        <title>Reference Genome Resource for the Citrus Pathogen Phytophthora citrophthora.</title>
        <authorList>
            <person name="Moller H."/>
            <person name="Coetzee B."/>
            <person name="Rose L.J."/>
            <person name="Van Niekerk J.M."/>
        </authorList>
    </citation>
    <scope>NUCLEOTIDE SEQUENCE</scope>
    <source>
        <strain evidence="1">STE-U-9442</strain>
    </source>
</reference>
<protein>
    <submittedName>
        <fullName evidence="1">Uncharacterized protein</fullName>
    </submittedName>
</protein>
<gene>
    <name evidence="1" type="ORF">P3T76_000176</name>
</gene>
<accession>A0AAD9LT96</accession>
<dbReference type="Proteomes" id="UP001259832">
    <property type="component" value="Unassembled WGS sequence"/>
</dbReference>
<sequence>MEHALRNYLERLGLRLRWHAVDDEMNEDQLDDWMRNDWHQGDELPGPGQLEGANAFAEQFELVRMDETGNRIAGALQDFMRVLEIRRNVSANQRPRREGTDLDGLLLTVF</sequence>